<organism evidence="1 2">
    <name type="scientific">Actinomadura fibrosa</name>
    <dbReference type="NCBI Taxonomy" id="111802"/>
    <lineage>
        <taxon>Bacteria</taxon>
        <taxon>Bacillati</taxon>
        <taxon>Actinomycetota</taxon>
        <taxon>Actinomycetes</taxon>
        <taxon>Streptosporangiales</taxon>
        <taxon>Thermomonosporaceae</taxon>
        <taxon>Actinomadura</taxon>
    </lineage>
</organism>
<evidence type="ECO:0000313" key="2">
    <source>
        <dbReference type="Proteomes" id="UP001597063"/>
    </source>
</evidence>
<keyword evidence="2" id="KW-1185">Reference proteome</keyword>
<reference evidence="2" key="1">
    <citation type="journal article" date="2019" name="Int. J. Syst. Evol. Microbiol.">
        <title>The Global Catalogue of Microorganisms (GCM) 10K type strain sequencing project: providing services to taxonomists for standard genome sequencing and annotation.</title>
        <authorList>
            <consortium name="The Broad Institute Genomics Platform"/>
            <consortium name="The Broad Institute Genome Sequencing Center for Infectious Disease"/>
            <person name="Wu L."/>
            <person name="Ma J."/>
        </authorList>
    </citation>
    <scope>NUCLEOTIDE SEQUENCE [LARGE SCALE GENOMIC DNA]</scope>
    <source>
        <strain evidence="2">JCM 9371</strain>
    </source>
</reference>
<dbReference type="EMBL" id="JBHTGP010000012">
    <property type="protein sequence ID" value="MFD0687163.1"/>
    <property type="molecule type" value="Genomic_DNA"/>
</dbReference>
<accession>A0ABW2XNY2</accession>
<proteinExistence type="predicted"/>
<gene>
    <name evidence="1" type="ORF">ACFQZM_21875</name>
</gene>
<sequence>MPTPQEDPPTDDAAERRHALPALAGLLRAWGISATVQGDRMIAAAPGLRERVVSCGHGMFRFEPHGREIGPVGELDEAASAVLRAFQGWS</sequence>
<dbReference type="RefSeq" id="WP_131760347.1">
    <property type="nucleotide sequence ID" value="NZ_CAACUY010000112.1"/>
</dbReference>
<protein>
    <submittedName>
        <fullName evidence="1">Uncharacterized protein</fullName>
    </submittedName>
</protein>
<comment type="caution">
    <text evidence="1">The sequence shown here is derived from an EMBL/GenBank/DDBJ whole genome shotgun (WGS) entry which is preliminary data.</text>
</comment>
<dbReference type="Proteomes" id="UP001597063">
    <property type="component" value="Unassembled WGS sequence"/>
</dbReference>
<evidence type="ECO:0000313" key="1">
    <source>
        <dbReference type="EMBL" id="MFD0687163.1"/>
    </source>
</evidence>
<name>A0ABW2XNY2_9ACTN</name>